<evidence type="ECO:0000313" key="2">
    <source>
        <dbReference type="Proteomes" id="UP001209878"/>
    </source>
</evidence>
<dbReference type="EMBL" id="JAODUO010000629">
    <property type="protein sequence ID" value="KAK2176930.1"/>
    <property type="molecule type" value="Genomic_DNA"/>
</dbReference>
<name>A0AAD9KTC0_RIDPI</name>
<organism evidence="1 2">
    <name type="scientific">Ridgeia piscesae</name>
    <name type="common">Tubeworm</name>
    <dbReference type="NCBI Taxonomy" id="27915"/>
    <lineage>
        <taxon>Eukaryota</taxon>
        <taxon>Metazoa</taxon>
        <taxon>Spiralia</taxon>
        <taxon>Lophotrochozoa</taxon>
        <taxon>Annelida</taxon>
        <taxon>Polychaeta</taxon>
        <taxon>Sedentaria</taxon>
        <taxon>Canalipalpata</taxon>
        <taxon>Sabellida</taxon>
        <taxon>Siboglinidae</taxon>
        <taxon>Ridgeia</taxon>
    </lineage>
</organism>
<evidence type="ECO:0000313" key="1">
    <source>
        <dbReference type="EMBL" id="KAK2176930.1"/>
    </source>
</evidence>
<protein>
    <submittedName>
        <fullName evidence="1">Uncharacterized protein</fullName>
    </submittedName>
</protein>
<dbReference type="Proteomes" id="UP001209878">
    <property type="component" value="Unassembled WGS sequence"/>
</dbReference>
<proteinExistence type="predicted"/>
<accession>A0AAD9KTC0</accession>
<dbReference type="AlphaFoldDB" id="A0AAD9KTC0"/>
<comment type="caution">
    <text evidence="1">The sequence shown here is derived from an EMBL/GenBank/DDBJ whole genome shotgun (WGS) entry which is preliminary data.</text>
</comment>
<keyword evidence="2" id="KW-1185">Reference proteome</keyword>
<sequence length="107" mass="11767">MVGFRMAVFMLPGSGIRVFVLGNMVLGWDGWGKVQVNDGGGRGCGRDGVWRGTEVVVCIANWRCLKGAVVRLMSCNAPLKASRLLWVNTLEGSLFHWAIVRGKKLYL</sequence>
<reference evidence="1" key="1">
    <citation type="journal article" date="2023" name="Mol. Biol. Evol.">
        <title>Third-Generation Sequencing Reveals the Adaptive Role of the Epigenome in Three Deep-Sea Polychaetes.</title>
        <authorList>
            <person name="Perez M."/>
            <person name="Aroh O."/>
            <person name="Sun Y."/>
            <person name="Lan Y."/>
            <person name="Juniper S.K."/>
            <person name="Young C.R."/>
            <person name="Angers B."/>
            <person name="Qian P.Y."/>
        </authorList>
    </citation>
    <scope>NUCLEOTIDE SEQUENCE</scope>
    <source>
        <strain evidence="1">R07B-5</strain>
    </source>
</reference>
<gene>
    <name evidence="1" type="ORF">NP493_630g00066</name>
</gene>